<dbReference type="NCBIfam" id="NF003658">
    <property type="entry name" value="PRK05290.1"/>
    <property type="match status" value="1"/>
</dbReference>
<dbReference type="PIRSF" id="PIRSF000076">
    <property type="entry name" value="HCP"/>
    <property type="match status" value="1"/>
</dbReference>
<dbReference type="SUPFAM" id="SSF56821">
    <property type="entry name" value="Prismane protein-like"/>
    <property type="match status" value="1"/>
</dbReference>
<dbReference type="AlphaFoldDB" id="A0A644UU67"/>
<dbReference type="GO" id="GO:0046872">
    <property type="term" value="F:metal ion binding"/>
    <property type="evidence" value="ECO:0007669"/>
    <property type="project" value="UniProtKB-KW"/>
</dbReference>
<name>A0A644UU67_9ZZZZ</name>
<dbReference type="NCBIfam" id="TIGR01703">
    <property type="entry name" value="hybrid_clust"/>
    <property type="match status" value="1"/>
</dbReference>
<accession>A0A644UU67</accession>
<keyword evidence="2" id="KW-0479">Metal-binding</keyword>
<evidence type="ECO:0000313" key="6">
    <source>
        <dbReference type="EMBL" id="MPL82596.1"/>
    </source>
</evidence>
<keyword evidence="4" id="KW-0408">Iron</keyword>
<evidence type="ECO:0000256" key="2">
    <source>
        <dbReference type="ARBA" id="ARBA00022723"/>
    </source>
</evidence>
<dbReference type="InterPro" id="IPR016100">
    <property type="entry name" value="Prismane_a-bundle"/>
</dbReference>
<evidence type="ECO:0000256" key="4">
    <source>
        <dbReference type="ARBA" id="ARBA00023004"/>
    </source>
</evidence>
<dbReference type="GO" id="GO:0005737">
    <property type="term" value="C:cytoplasm"/>
    <property type="evidence" value="ECO:0007669"/>
    <property type="project" value="InterPro"/>
</dbReference>
<dbReference type="EC" id="1.7.99.1" evidence="6"/>
<protein>
    <submittedName>
        <fullName evidence="6">Hydroxylamine reductase</fullName>
        <ecNumber evidence="6">1.7.99.1</ecNumber>
    </submittedName>
</protein>
<dbReference type="InterPro" id="IPR011254">
    <property type="entry name" value="Prismane-like_sf"/>
</dbReference>
<dbReference type="GO" id="GO:0042542">
    <property type="term" value="P:response to hydrogen peroxide"/>
    <property type="evidence" value="ECO:0007669"/>
    <property type="project" value="TreeGrafter"/>
</dbReference>
<gene>
    <name evidence="6" type="primary">hcp_8</name>
    <name evidence="6" type="ORF">SDC9_28542</name>
</gene>
<comment type="caution">
    <text evidence="6">The sequence shown here is derived from an EMBL/GenBank/DDBJ whole genome shotgun (WGS) entry which is preliminary data.</text>
</comment>
<keyword evidence="3 6" id="KW-0560">Oxidoreductase</keyword>
<keyword evidence="5" id="KW-0411">Iron-sulfur</keyword>
<organism evidence="6">
    <name type="scientific">bioreactor metagenome</name>
    <dbReference type="NCBI Taxonomy" id="1076179"/>
    <lineage>
        <taxon>unclassified sequences</taxon>
        <taxon>metagenomes</taxon>
        <taxon>ecological metagenomes</taxon>
    </lineage>
</organism>
<keyword evidence="1" id="KW-0963">Cytoplasm</keyword>
<dbReference type="Gene3D" id="3.40.50.2030">
    <property type="match status" value="2"/>
</dbReference>
<dbReference type="InterPro" id="IPR010048">
    <property type="entry name" value="Hydroxylam_reduct"/>
</dbReference>
<dbReference type="GO" id="GO:0051536">
    <property type="term" value="F:iron-sulfur cluster binding"/>
    <property type="evidence" value="ECO:0007669"/>
    <property type="project" value="UniProtKB-KW"/>
</dbReference>
<dbReference type="EMBL" id="VSSQ01000165">
    <property type="protein sequence ID" value="MPL82596.1"/>
    <property type="molecule type" value="Genomic_DNA"/>
</dbReference>
<dbReference type="PANTHER" id="PTHR30109">
    <property type="entry name" value="HYDROXYLAMINE REDUCTASE"/>
    <property type="match status" value="1"/>
</dbReference>
<evidence type="ECO:0000256" key="3">
    <source>
        <dbReference type="ARBA" id="ARBA00023002"/>
    </source>
</evidence>
<evidence type="ECO:0000256" key="5">
    <source>
        <dbReference type="ARBA" id="ARBA00023014"/>
    </source>
</evidence>
<reference evidence="6" key="1">
    <citation type="submission" date="2019-08" db="EMBL/GenBank/DDBJ databases">
        <authorList>
            <person name="Kucharzyk K."/>
            <person name="Murdoch R.W."/>
            <person name="Higgins S."/>
            <person name="Loffler F."/>
        </authorList>
    </citation>
    <scope>NUCLEOTIDE SEQUENCE</scope>
</reference>
<dbReference type="FunFam" id="3.40.50.2030:FF:000001">
    <property type="entry name" value="Hydroxylamine reductase"/>
    <property type="match status" value="1"/>
</dbReference>
<dbReference type="InterPro" id="IPR016099">
    <property type="entry name" value="Prismane-like_a/b-sand"/>
</dbReference>
<dbReference type="InterPro" id="IPR004137">
    <property type="entry name" value="HCP/CODH"/>
</dbReference>
<proteinExistence type="inferred from homology"/>
<sequence>MYCQQCQESKIPACSLGGVCGKSKTTAAYQDAVLYALSGLAYRLEAAGKTVDPFAAEVLFATLTNVSFDNARFAVYLERIIAQRDRLPKVQGEPKECSWNPTSEEDIVSAKEISLDAIENADIRSLYSLLLFGLKGLAAYYSHAVVLGKTDDTILSFITKGLASRSKPLSADERTALVLECGKVGVTCLALLDTANHAYGIPEITKVNTTPGNRPGILVTGHDLKDLKDLLEATQNAGIDIYTHGEMLPAHAYPALKKYPHLKGNYGTSWANQRAEMPKFNGPILFTTNCIVPPGPEYKHLVFTTGAVGFPGCHHIPDSPNGKDFSLLIDLARRAAPPTDLHTPELLTGCAHEAVLSLAGKVIELVNTGKIRRFVVMAGCDGRDPARSYYTEFAKALPKDTVILTAGCAKYRYNALDLGDIDGIPRVLDAGQCNDSYSLVVIALALADAFKCGVNELPISYNIAWYEQKAVLVLLALLSLGVKDIMLGPSLPTFVSPAVLDVLVKTFGLQPSTTVEADLKTLKCV</sequence>
<dbReference type="Pfam" id="PF03063">
    <property type="entry name" value="Prismane"/>
    <property type="match status" value="1"/>
</dbReference>
<dbReference type="GO" id="GO:0004601">
    <property type="term" value="F:peroxidase activity"/>
    <property type="evidence" value="ECO:0007669"/>
    <property type="project" value="TreeGrafter"/>
</dbReference>
<dbReference type="HAMAP" id="MF_00069">
    <property type="entry name" value="Hydroxylam_reduct"/>
    <property type="match status" value="1"/>
</dbReference>
<dbReference type="Gene3D" id="1.20.1270.20">
    <property type="match status" value="2"/>
</dbReference>
<dbReference type="GO" id="GO:0050418">
    <property type="term" value="F:hydroxylamine reductase activity"/>
    <property type="evidence" value="ECO:0007669"/>
    <property type="project" value="UniProtKB-EC"/>
</dbReference>
<dbReference type="PANTHER" id="PTHR30109:SF0">
    <property type="entry name" value="HYDROXYLAMINE REDUCTASE"/>
    <property type="match status" value="1"/>
</dbReference>
<evidence type="ECO:0000256" key="1">
    <source>
        <dbReference type="ARBA" id="ARBA00022490"/>
    </source>
</evidence>